<dbReference type="EMBL" id="UGXT01000002">
    <property type="protein sequence ID" value="SUH36228.1"/>
    <property type="molecule type" value="Genomic_DNA"/>
</dbReference>
<evidence type="ECO:0000313" key="1">
    <source>
        <dbReference type="EMBL" id="SUH36228.1"/>
    </source>
</evidence>
<dbReference type="Proteomes" id="UP000254712">
    <property type="component" value="Unassembled WGS sequence"/>
</dbReference>
<reference evidence="1 2" key="1">
    <citation type="submission" date="2018-06" db="EMBL/GenBank/DDBJ databases">
        <authorList>
            <consortium name="Pathogen Informatics"/>
            <person name="Doyle S."/>
        </authorList>
    </citation>
    <scope>NUCLEOTIDE SEQUENCE [LARGE SCALE GENOMIC DNA]</scope>
    <source>
        <strain evidence="1 2">NCTC8261</strain>
    </source>
</reference>
<dbReference type="AlphaFoldDB" id="A0A379WRH5"/>
<evidence type="ECO:0000313" key="2">
    <source>
        <dbReference type="Proteomes" id="UP000254712"/>
    </source>
</evidence>
<accession>A0A379WRH5</accession>
<organism evidence="1 2">
    <name type="scientific">Salmonella enterica I</name>
    <dbReference type="NCBI Taxonomy" id="59201"/>
    <lineage>
        <taxon>Bacteria</taxon>
        <taxon>Pseudomonadati</taxon>
        <taxon>Pseudomonadota</taxon>
        <taxon>Gammaproteobacteria</taxon>
        <taxon>Enterobacterales</taxon>
        <taxon>Enterobacteriaceae</taxon>
        <taxon>Salmonella</taxon>
    </lineage>
</organism>
<proteinExistence type="predicted"/>
<sequence>MDEANLQIGIIAGQYINKVDLLAANNLRQALSVFMREHVQVGVRQFVTQNIDTINSAQNTDPTGAEATILRLNCSCSSRR</sequence>
<gene>
    <name evidence="1" type="ORF">NCTC8261_02478</name>
</gene>
<name>A0A379WRH5_SALET</name>
<protein>
    <submittedName>
        <fullName evidence="1">Uncharacterized protein</fullName>
    </submittedName>
</protein>